<reference evidence="1" key="1">
    <citation type="journal article" date="2011" name="FEMS Microbiol. Lett.">
        <title>Functional characterization of the type II PamI restriction-modification system derived from plasmid pAMI7 of Paracoccus aminophilus JCM 7686.</title>
        <authorList>
            <person name="Dziewit L."/>
            <person name="Kuczkowska K."/>
            <person name="Adamczuk M."/>
            <person name="Radlinska M."/>
            <person name="Bartosik D."/>
        </authorList>
    </citation>
    <scope>NUCLEOTIDE SEQUENCE</scope>
    <source>
        <strain evidence="1">JCM 7686</strain>
        <plasmid evidence="1">pAMI7</plasmid>
    </source>
</reference>
<organism evidence="1">
    <name type="scientific">Paracoccus aminophilus JCM 7686</name>
    <dbReference type="NCBI Taxonomy" id="1367847"/>
    <lineage>
        <taxon>Bacteria</taxon>
        <taxon>Pseudomonadati</taxon>
        <taxon>Pseudomonadota</taxon>
        <taxon>Alphaproteobacteria</taxon>
        <taxon>Rhodobacterales</taxon>
        <taxon>Paracoccaceae</taxon>
        <taxon>Paracoccus</taxon>
    </lineage>
</organism>
<dbReference type="EMBL" id="GQ468938">
    <property type="protein sequence ID" value="ADF47143.1"/>
    <property type="molecule type" value="Genomic_DNA"/>
</dbReference>
<reference evidence="1" key="2">
    <citation type="journal article" date="2011" name="J. Microbiol. Methods">
        <title>DIY series of genetic cassettes useful in construction of versatile vectors specific for Alphaproteobacteria.</title>
        <authorList>
            <person name="Dziewit L."/>
            <person name="Adamczuk M."/>
            <person name="Szuplewska M."/>
            <person name="Bartosik D."/>
        </authorList>
    </citation>
    <scope>NUCLEOTIDE SEQUENCE</scope>
    <source>
        <strain evidence="1">JCM 7686</strain>
        <plasmid evidence="1">pAMI7</plasmid>
    </source>
</reference>
<keyword evidence="1" id="KW-0614">Plasmid</keyword>
<sequence length="253" mass="27642">MITVMFDAVIAKKAKMEKILHDAKRNPREDLVTSSLFGVLRLLSPNARQAALSVLCDHPLPSDANIYLWPFFVGQGESAEPDVVLEFVKDGQLSFWIVEVKWGAPLGADQCAREIRTVAHGWCRRGGLPAGERRVLGYTLLGAEPQHQLALADLRLAASNGLGGVPAEGIRSLEWATAAENLRILSGEADDPGLKSWLVMSADFLSGQPQGSVLGSWPTMKMPLEGSFIFDDEEVFALPNITALPSTRFDFRE</sequence>
<geneLocation type="plasmid" evidence="1">
    <name>pAMI7</name>
</geneLocation>
<name>E7BLD8_PARAH</name>
<dbReference type="AlphaFoldDB" id="E7BLD8"/>
<protein>
    <submittedName>
        <fullName evidence="1">Uncharacterized protein</fullName>
    </submittedName>
</protein>
<accession>E7BLD8</accession>
<proteinExistence type="predicted"/>
<dbReference type="RefSeq" id="WP_013496754.1">
    <property type="nucleotide sequence ID" value="NC_014832.1"/>
</dbReference>
<evidence type="ECO:0000313" key="1">
    <source>
        <dbReference type="EMBL" id="ADF47143.1"/>
    </source>
</evidence>